<evidence type="ECO:0000313" key="2">
    <source>
        <dbReference type="Proteomes" id="UP001232584"/>
    </source>
</evidence>
<reference evidence="1 2" key="1">
    <citation type="submission" date="2023-07" db="EMBL/GenBank/DDBJ databases">
        <title>Genomic Encyclopedia of Type Strains, Phase IV (KMG-IV): sequencing the most valuable type-strain genomes for metagenomic binning, comparative biology and taxonomic classification.</title>
        <authorList>
            <person name="Goeker M."/>
        </authorList>
    </citation>
    <scope>NUCLEOTIDE SEQUENCE [LARGE SCALE GENOMIC DNA]</scope>
    <source>
        <strain evidence="1 2">DSM 15049</strain>
    </source>
</reference>
<dbReference type="Proteomes" id="UP001232584">
    <property type="component" value="Unassembled WGS sequence"/>
</dbReference>
<keyword evidence="2" id="KW-1185">Reference proteome</keyword>
<organism evidence="1 2">
    <name type="scientific">Paraclostridium ghonii</name>
    <dbReference type="NCBI Taxonomy" id="29358"/>
    <lineage>
        <taxon>Bacteria</taxon>
        <taxon>Bacillati</taxon>
        <taxon>Bacillota</taxon>
        <taxon>Clostridia</taxon>
        <taxon>Peptostreptococcales</taxon>
        <taxon>Peptostreptococcaceae</taxon>
        <taxon>Paraclostridium</taxon>
    </lineage>
</organism>
<proteinExistence type="predicted"/>
<dbReference type="EMBL" id="JAUSWG010000004">
    <property type="protein sequence ID" value="MDQ0556249.1"/>
    <property type="molecule type" value="Genomic_DNA"/>
</dbReference>
<protein>
    <recommendedName>
        <fullName evidence="3">Pre-toxin TG domain-containing protein</fullName>
    </recommendedName>
</protein>
<name>A0ABU0N059_9FIRM</name>
<dbReference type="RefSeq" id="WP_307505049.1">
    <property type="nucleotide sequence ID" value="NZ_BAAACE010000028.1"/>
</dbReference>
<dbReference type="CDD" id="cd20745">
    <property type="entry name" value="FIX_RhsA_AHH_HNH-like"/>
    <property type="match status" value="1"/>
</dbReference>
<accession>A0ABU0N059</accession>
<gene>
    <name evidence="1" type="ORF">QOZ92_001362</name>
</gene>
<evidence type="ECO:0008006" key="3">
    <source>
        <dbReference type="Google" id="ProtNLM"/>
    </source>
</evidence>
<evidence type="ECO:0000313" key="1">
    <source>
        <dbReference type="EMBL" id="MDQ0556249.1"/>
    </source>
</evidence>
<sequence length="102" mass="11020">MVGDICDGINGVISLARGDISGALISFVAMVPFIGDSVKGLKYMDKASDLLKLGDKVVDIGKSTAKVGEKKLVKLAKKETLEIISKGEKEFKKCIRSDSRFR</sequence>
<comment type="caution">
    <text evidence="1">The sequence shown here is derived from an EMBL/GenBank/DDBJ whole genome shotgun (WGS) entry which is preliminary data.</text>
</comment>